<name>A0A8H7NUJ7_9APHY</name>
<evidence type="ECO:0000313" key="3">
    <source>
        <dbReference type="Proteomes" id="UP000639403"/>
    </source>
</evidence>
<protein>
    <submittedName>
        <fullName evidence="2">Uncharacterized protein</fullName>
    </submittedName>
</protein>
<reference evidence="2" key="2">
    <citation type="journal article" name="Front. Microbiol.">
        <title>Degradative Capacity of Two Strains of Rhodonia placenta: From Phenotype to Genotype.</title>
        <authorList>
            <person name="Kolle M."/>
            <person name="Horta M.A.C."/>
            <person name="Nowrousian M."/>
            <person name="Ohm R.A."/>
            <person name="Benz J.P."/>
            <person name="Pilgard A."/>
        </authorList>
    </citation>
    <scope>NUCLEOTIDE SEQUENCE</scope>
    <source>
        <strain evidence="2">FPRL280</strain>
    </source>
</reference>
<feature type="region of interest" description="Disordered" evidence="1">
    <location>
        <begin position="158"/>
        <end position="183"/>
    </location>
</feature>
<dbReference type="EMBL" id="JADOXO010000428">
    <property type="protein sequence ID" value="KAF9804639.1"/>
    <property type="molecule type" value="Genomic_DNA"/>
</dbReference>
<evidence type="ECO:0000313" key="2">
    <source>
        <dbReference type="EMBL" id="KAF9804639.1"/>
    </source>
</evidence>
<dbReference type="Proteomes" id="UP000639403">
    <property type="component" value="Unassembled WGS sequence"/>
</dbReference>
<proteinExistence type="predicted"/>
<comment type="caution">
    <text evidence="2">The sequence shown here is derived from an EMBL/GenBank/DDBJ whole genome shotgun (WGS) entry which is preliminary data.</text>
</comment>
<sequence length="183" mass="20449">MTAVPIDMVEMRDCAASFVLTQLEVGATGEVGNALGSIRIRQERHKYRRRLCYLGTIYRVMVVGSGRHDLSHASWYHGPAYADGYSEYTGHDGQNDLRLPKVLNHPTLISQSEIEYSTASLCVCPTAIVAANGHFFFAKANHNGRNRAARALRLHMRTSAHQSEVDNPRPTKKPKALWQQCLT</sequence>
<organism evidence="2 3">
    <name type="scientific">Rhodonia placenta</name>
    <dbReference type="NCBI Taxonomy" id="104341"/>
    <lineage>
        <taxon>Eukaryota</taxon>
        <taxon>Fungi</taxon>
        <taxon>Dikarya</taxon>
        <taxon>Basidiomycota</taxon>
        <taxon>Agaricomycotina</taxon>
        <taxon>Agaricomycetes</taxon>
        <taxon>Polyporales</taxon>
        <taxon>Adustoporiaceae</taxon>
        <taxon>Rhodonia</taxon>
    </lineage>
</organism>
<dbReference type="AlphaFoldDB" id="A0A8H7NUJ7"/>
<gene>
    <name evidence="2" type="ORF">IEO21_09334</name>
</gene>
<evidence type="ECO:0000256" key="1">
    <source>
        <dbReference type="SAM" id="MobiDB-lite"/>
    </source>
</evidence>
<accession>A0A8H7NUJ7</accession>
<reference evidence="2" key="1">
    <citation type="submission" date="2020-11" db="EMBL/GenBank/DDBJ databases">
        <authorList>
            <person name="Koelle M."/>
            <person name="Horta M.A.C."/>
            <person name="Nowrousian M."/>
            <person name="Ohm R.A."/>
            <person name="Benz P."/>
            <person name="Pilgard A."/>
        </authorList>
    </citation>
    <scope>NUCLEOTIDE SEQUENCE</scope>
    <source>
        <strain evidence="2">FPRL280</strain>
    </source>
</reference>